<dbReference type="Proteomes" id="UP000185812">
    <property type="component" value="Unassembled WGS sequence"/>
</dbReference>
<comment type="similarity">
    <text evidence="2 4">Belongs to the TPP enzyme family.</text>
</comment>
<dbReference type="Pfam" id="PF00205">
    <property type="entry name" value="TPP_enzyme_M"/>
    <property type="match status" value="1"/>
</dbReference>
<dbReference type="Gene3D" id="3.40.50.970">
    <property type="match status" value="2"/>
</dbReference>
<dbReference type="InterPro" id="IPR045229">
    <property type="entry name" value="TPP_enz"/>
</dbReference>
<dbReference type="CDD" id="cd00568">
    <property type="entry name" value="TPP_enzymes"/>
    <property type="match status" value="1"/>
</dbReference>
<dbReference type="GO" id="GO:0030976">
    <property type="term" value="F:thiamine pyrophosphate binding"/>
    <property type="evidence" value="ECO:0007669"/>
    <property type="project" value="InterPro"/>
</dbReference>
<evidence type="ECO:0000256" key="2">
    <source>
        <dbReference type="ARBA" id="ARBA00007812"/>
    </source>
</evidence>
<sequence length="581" mass="63096">MPKKSGAWLIRYALEQLPVPFTFGIPGVHVTELYDELGQSERVRPVLVTHEGGGAFMADALSRVAPDRIGALAIVPAAGAALAMGGLGEAYLAGVPLLVISGGIRTDVPYRFQLHEIDQERLVAAVTKGFWRVHRHDEIVPTIFEAYRTAVSGVPGPVFVEVPVNVQLFRDEVPALPTFRPPPPPEAPDEALIEEAARVLARAERPGIFVGWGAVDVTETLMELAERLGAPVATTLQGLSAFPGNHPLHAGMGFSQAAVPAAERAFEDCDALLAVGTRFAEIPTGSFGVRVPGALVHIDLDPQVLNANYPAQVAIAGDSRVVLPRLLEALRDMGVDRPARREAVAQQLQADKRAYREAWYRHNSGARVNPAYFFDALRAVLPDEAIVTVDDGNHTYLTAELFEVRQPRTLILPSDFNCMGYAVPAAIGARLAYPDRPVVAIVGDGAFLMTGLELLTARRMGVGVLCCVFHDGELSQISQGQEIPYNRKTCTVLGEVRLEGIARAVGGRYVRLSSEPEALAPMLREALAWSQEGEVVVVDVPIDYSRRTRFTQGVVKTVLARFPTGDRLRFVGRALWRRLRG</sequence>
<dbReference type="Gene3D" id="3.40.50.1220">
    <property type="entry name" value="TPP-binding domain"/>
    <property type="match status" value="1"/>
</dbReference>
<dbReference type="GO" id="GO:0009097">
    <property type="term" value="P:isoleucine biosynthetic process"/>
    <property type="evidence" value="ECO:0007669"/>
    <property type="project" value="TreeGrafter"/>
</dbReference>
<organism evidence="8 9">
    <name type="scientific">Rhodothermus profundi</name>
    <dbReference type="NCBI Taxonomy" id="633813"/>
    <lineage>
        <taxon>Bacteria</taxon>
        <taxon>Pseudomonadati</taxon>
        <taxon>Rhodothermota</taxon>
        <taxon>Rhodothermia</taxon>
        <taxon>Rhodothermales</taxon>
        <taxon>Rhodothermaceae</taxon>
        <taxon>Rhodothermus</taxon>
    </lineage>
</organism>
<dbReference type="InterPro" id="IPR011766">
    <property type="entry name" value="TPP_enzyme_TPP-bd"/>
</dbReference>
<dbReference type="GO" id="GO:0005948">
    <property type="term" value="C:acetolactate synthase complex"/>
    <property type="evidence" value="ECO:0007669"/>
    <property type="project" value="TreeGrafter"/>
</dbReference>
<dbReference type="InterPro" id="IPR000399">
    <property type="entry name" value="TPP-bd_CS"/>
</dbReference>
<proteinExistence type="inferred from homology"/>
<keyword evidence="3 4" id="KW-0786">Thiamine pyrophosphate</keyword>
<evidence type="ECO:0000313" key="9">
    <source>
        <dbReference type="Proteomes" id="UP000185812"/>
    </source>
</evidence>
<dbReference type="OrthoDB" id="4494979at2"/>
<dbReference type="SUPFAM" id="SSF52467">
    <property type="entry name" value="DHS-like NAD/FAD-binding domain"/>
    <property type="match status" value="1"/>
</dbReference>
<keyword evidence="9" id="KW-1185">Reference proteome</keyword>
<evidence type="ECO:0000313" key="8">
    <source>
        <dbReference type="EMBL" id="SHK49579.1"/>
    </source>
</evidence>
<evidence type="ECO:0000256" key="1">
    <source>
        <dbReference type="ARBA" id="ARBA00001964"/>
    </source>
</evidence>
<dbReference type="PROSITE" id="PS00187">
    <property type="entry name" value="TPP_ENZYMES"/>
    <property type="match status" value="1"/>
</dbReference>
<evidence type="ECO:0000256" key="4">
    <source>
        <dbReference type="RuleBase" id="RU362132"/>
    </source>
</evidence>
<dbReference type="SUPFAM" id="SSF52518">
    <property type="entry name" value="Thiamin diphosphate-binding fold (THDP-binding)"/>
    <property type="match status" value="2"/>
</dbReference>
<dbReference type="InterPro" id="IPR012000">
    <property type="entry name" value="Thiamin_PyroP_enz_cen_dom"/>
</dbReference>
<dbReference type="InterPro" id="IPR029061">
    <property type="entry name" value="THDP-binding"/>
</dbReference>
<dbReference type="STRING" id="633813.SAMN04488087_1274"/>
<protein>
    <submittedName>
        <fullName evidence="8">Acetolactate synthase-1/2/3 large subunit</fullName>
    </submittedName>
</protein>
<dbReference type="InterPro" id="IPR029035">
    <property type="entry name" value="DHS-like_NAD/FAD-binding_dom"/>
</dbReference>
<dbReference type="PANTHER" id="PTHR18968:SF13">
    <property type="entry name" value="ACETOLACTATE SYNTHASE CATALYTIC SUBUNIT, MITOCHONDRIAL"/>
    <property type="match status" value="1"/>
</dbReference>
<dbReference type="Pfam" id="PF02776">
    <property type="entry name" value="TPP_enzyme_N"/>
    <property type="match status" value="1"/>
</dbReference>
<dbReference type="RefSeq" id="WP_072715122.1">
    <property type="nucleotide sequence ID" value="NZ_FRAU01000003.1"/>
</dbReference>
<evidence type="ECO:0000256" key="3">
    <source>
        <dbReference type="ARBA" id="ARBA00023052"/>
    </source>
</evidence>
<dbReference type="GO" id="GO:0000287">
    <property type="term" value="F:magnesium ion binding"/>
    <property type="evidence" value="ECO:0007669"/>
    <property type="project" value="InterPro"/>
</dbReference>
<dbReference type="GO" id="GO:0009099">
    <property type="term" value="P:L-valine biosynthetic process"/>
    <property type="evidence" value="ECO:0007669"/>
    <property type="project" value="TreeGrafter"/>
</dbReference>
<feature type="domain" description="Thiamine pyrophosphate enzyme N-terminal TPP-binding" evidence="7">
    <location>
        <begin position="7"/>
        <end position="120"/>
    </location>
</feature>
<dbReference type="PANTHER" id="PTHR18968">
    <property type="entry name" value="THIAMINE PYROPHOSPHATE ENZYMES"/>
    <property type="match status" value="1"/>
</dbReference>
<dbReference type="GO" id="GO:0003984">
    <property type="term" value="F:acetolactate synthase activity"/>
    <property type="evidence" value="ECO:0007669"/>
    <property type="project" value="TreeGrafter"/>
</dbReference>
<dbReference type="InterPro" id="IPR012001">
    <property type="entry name" value="Thiamin_PyroP_enz_TPP-bd_dom"/>
</dbReference>
<gene>
    <name evidence="8" type="ORF">SAMN04488087_1274</name>
</gene>
<dbReference type="GO" id="GO:0050660">
    <property type="term" value="F:flavin adenine dinucleotide binding"/>
    <property type="evidence" value="ECO:0007669"/>
    <property type="project" value="TreeGrafter"/>
</dbReference>
<dbReference type="AlphaFoldDB" id="A0A1M6SY26"/>
<dbReference type="CDD" id="cd07035">
    <property type="entry name" value="TPP_PYR_POX_like"/>
    <property type="match status" value="1"/>
</dbReference>
<evidence type="ECO:0000259" key="6">
    <source>
        <dbReference type="Pfam" id="PF02775"/>
    </source>
</evidence>
<dbReference type="EMBL" id="FRAU01000003">
    <property type="protein sequence ID" value="SHK49579.1"/>
    <property type="molecule type" value="Genomic_DNA"/>
</dbReference>
<dbReference type="Pfam" id="PF02775">
    <property type="entry name" value="TPP_enzyme_C"/>
    <property type="match status" value="1"/>
</dbReference>
<feature type="domain" description="Thiamine pyrophosphate enzyme central" evidence="5">
    <location>
        <begin position="193"/>
        <end position="326"/>
    </location>
</feature>
<accession>A0A1M6SY26</accession>
<comment type="cofactor">
    <cofactor evidence="1">
        <name>thiamine diphosphate</name>
        <dbReference type="ChEBI" id="CHEBI:58937"/>
    </cofactor>
</comment>
<evidence type="ECO:0000259" key="5">
    <source>
        <dbReference type="Pfam" id="PF00205"/>
    </source>
</evidence>
<reference evidence="9" key="1">
    <citation type="submission" date="2016-11" db="EMBL/GenBank/DDBJ databases">
        <authorList>
            <person name="Varghese N."/>
            <person name="Submissions S."/>
        </authorList>
    </citation>
    <scope>NUCLEOTIDE SEQUENCE [LARGE SCALE GENOMIC DNA]</scope>
    <source>
        <strain evidence="9">DSM 22212</strain>
    </source>
</reference>
<feature type="domain" description="Thiamine pyrophosphate enzyme TPP-binding" evidence="6">
    <location>
        <begin position="392"/>
        <end position="540"/>
    </location>
</feature>
<evidence type="ECO:0000259" key="7">
    <source>
        <dbReference type="Pfam" id="PF02776"/>
    </source>
</evidence>
<name>A0A1M6SY26_9BACT</name>